<name>A0AA36J2E6_9DINO</name>
<reference evidence="3" key="1">
    <citation type="submission" date="2023-08" db="EMBL/GenBank/DDBJ databases">
        <authorList>
            <person name="Chen Y."/>
            <person name="Shah S."/>
            <person name="Dougan E. K."/>
            <person name="Thang M."/>
            <person name="Chan C."/>
        </authorList>
    </citation>
    <scope>NUCLEOTIDE SEQUENCE</scope>
</reference>
<dbReference type="PANTHER" id="PTHR34370:SF1">
    <property type="entry name" value="OS04G0600100 PROTEIN"/>
    <property type="match status" value="1"/>
</dbReference>
<feature type="region of interest" description="Disordered" evidence="1">
    <location>
        <begin position="1"/>
        <end position="30"/>
    </location>
</feature>
<proteinExistence type="predicted"/>
<feature type="transmembrane region" description="Helical" evidence="2">
    <location>
        <begin position="27"/>
        <end position="50"/>
    </location>
</feature>
<keyword evidence="4" id="KW-1185">Reference proteome</keyword>
<feature type="transmembrane region" description="Helical" evidence="2">
    <location>
        <begin position="141"/>
        <end position="166"/>
    </location>
</feature>
<feature type="compositionally biased region" description="Low complexity" evidence="1">
    <location>
        <begin position="1"/>
        <end position="13"/>
    </location>
</feature>
<keyword evidence="2" id="KW-1133">Transmembrane helix</keyword>
<sequence>MEVAIAPLSSSRPARSRPHHTPVPPPAAAPAAPASSAALALAGACVAACASAPRTRRGRRAAEAEVAGESSPTTKSGFKSWWKKNAKMDSKALRKMGLMCLLSYGFVSNVNALLLILLATYRSILATGASPLTDKAALKQFGLTWAGLYVISNLIRPVRISIALAISKPIDNIVKWFQDKLSCKRWLAIGISIFMLNICLTISLLWGGMMLVSAVTGVNVSASQFGVLVKAGKAATKH</sequence>
<evidence type="ECO:0000313" key="4">
    <source>
        <dbReference type="Proteomes" id="UP001178507"/>
    </source>
</evidence>
<protein>
    <submittedName>
        <fullName evidence="3">Uncharacterized protein</fullName>
    </submittedName>
</protein>
<evidence type="ECO:0000256" key="2">
    <source>
        <dbReference type="SAM" id="Phobius"/>
    </source>
</evidence>
<accession>A0AA36J2E6</accession>
<feature type="transmembrane region" description="Helical" evidence="2">
    <location>
        <begin position="97"/>
        <end position="121"/>
    </location>
</feature>
<dbReference type="EMBL" id="CAUJNA010003297">
    <property type="protein sequence ID" value="CAJ1398373.1"/>
    <property type="molecule type" value="Genomic_DNA"/>
</dbReference>
<comment type="caution">
    <text evidence="3">The sequence shown here is derived from an EMBL/GenBank/DDBJ whole genome shotgun (WGS) entry which is preliminary data.</text>
</comment>
<dbReference type="Proteomes" id="UP001178507">
    <property type="component" value="Unassembled WGS sequence"/>
</dbReference>
<feature type="transmembrane region" description="Helical" evidence="2">
    <location>
        <begin position="186"/>
        <end position="206"/>
    </location>
</feature>
<keyword evidence="2" id="KW-0812">Transmembrane</keyword>
<gene>
    <name evidence="3" type="ORF">EVOR1521_LOCUS22182</name>
</gene>
<organism evidence="3 4">
    <name type="scientific">Effrenium voratum</name>
    <dbReference type="NCBI Taxonomy" id="2562239"/>
    <lineage>
        <taxon>Eukaryota</taxon>
        <taxon>Sar</taxon>
        <taxon>Alveolata</taxon>
        <taxon>Dinophyceae</taxon>
        <taxon>Suessiales</taxon>
        <taxon>Symbiodiniaceae</taxon>
        <taxon>Effrenium</taxon>
    </lineage>
</organism>
<evidence type="ECO:0000256" key="1">
    <source>
        <dbReference type="SAM" id="MobiDB-lite"/>
    </source>
</evidence>
<evidence type="ECO:0000313" key="3">
    <source>
        <dbReference type="EMBL" id="CAJ1398373.1"/>
    </source>
</evidence>
<keyword evidence="2" id="KW-0472">Membrane</keyword>
<dbReference type="PANTHER" id="PTHR34370">
    <property type="entry name" value="OS04G0600100 PROTEIN"/>
    <property type="match status" value="1"/>
</dbReference>
<dbReference type="AlphaFoldDB" id="A0AA36J2E6"/>